<gene>
    <name evidence="1" type="ORF">CC78DRAFT_357890</name>
</gene>
<evidence type="ECO:0000313" key="2">
    <source>
        <dbReference type="Proteomes" id="UP000800093"/>
    </source>
</evidence>
<dbReference type="OrthoDB" id="4167490at2759"/>
<proteinExistence type="predicted"/>
<evidence type="ECO:0000313" key="1">
    <source>
        <dbReference type="EMBL" id="KAF2261272.1"/>
    </source>
</evidence>
<dbReference type="AlphaFoldDB" id="A0A9P4K4Q7"/>
<dbReference type="Proteomes" id="UP000800093">
    <property type="component" value="Unassembled WGS sequence"/>
</dbReference>
<accession>A0A9P4K4Q7</accession>
<comment type="caution">
    <text evidence="1">The sequence shown here is derived from an EMBL/GenBank/DDBJ whole genome shotgun (WGS) entry which is preliminary data.</text>
</comment>
<organism evidence="1 2">
    <name type="scientific">Lojkania enalia</name>
    <dbReference type="NCBI Taxonomy" id="147567"/>
    <lineage>
        <taxon>Eukaryota</taxon>
        <taxon>Fungi</taxon>
        <taxon>Dikarya</taxon>
        <taxon>Ascomycota</taxon>
        <taxon>Pezizomycotina</taxon>
        <taxon>Dothideomycetes</taxon>
        <taxon>Pleosporomycetidae</taxon>
        <taxon>Pleosporales</taxon>
        <taxon>Pleosporales incertae sedis</taxon>
        <taxon>Lojkania</taxon>
    </lineage>
</organism>
<dbReference type="EMBL" id="ML986660">
    <property type="protein sequence ID" value="KAF2261272.1"/>
    <property type="molecule type" value="Genomic_DNA"/>
</dbReference>
<name>A0A9P4K4Q7_9PLEO</name>
<protein>
    <submittedName>
        <fullName evidence="1">Uncharacterized protein</fullName>
    </submittedName>
</protein>
<keyword evidence="2" id="KW-1185">Reference proteome</keyword>
<reference evidence="2" key="1">
    <citation type="journal article" date="2020" name="Stud. Mycol.">
        <title>101 Dothideomycetes genomes: A test case for predicting lifestyles and emergence of pathogens.</title>
        <authorList>
            <person name="Haridas S."/>
            <person name="Albert R."/>
            <person name="Binder M."/>
            <person name="Bloem J."/>
            <person name="LaButti K."/>
            <person name="Salamov A."/>
            <person name="Andreopoulos B."/>
            <person name="Baker S."/>
            <person name="Barry K."/>
            <person name="Bills G."/>
            <person name="Bluhm B."/>
            <person name="Cannon C."/>
            <person name="Castanera R."/>
            <person name="Culley D."/>
            <person name="Daum C."/>
            <person name="Ezra D."/>
            <person name="Gonzalez J."/>
            <person name="Henrissat B."/>
            <person name="Kuo A."/>
            <person name="Liang C."/>
            <person name="Lipzen A."/>
            <person name="Lutzoni F."/>
            <person name="Magnuson J."/>
            <person name="Mondo S."/>
            <person name="Nolan M."/>
            <person name="Ohm R."/>
            <person name="Pangilinan J."/>
            <person name="Park H.-J."/>
            <person name="Ramirez L."/>
            <person name="Alfaro M."/>
            <person name="Sun H."/>
            <person name="Tritt A."/>
            <person name="Yoshinaga Y."/>
            <person name="Zwiers L.-H."/>
            <person name="Turgeon B."/>
            <person name="Goodwin S."/>
            <person name="Spatafora J."/>
            <person name="Crous P."/>
            <person name="Grigoriev I."/>
        </authorList>
    </citation>
    <scope>NUCLEOTIDE SEQUENCE [LARGE SCALE GENOMIC DNA]</scope>
    <source>
        <strain evidence="2">CBS 304.66</strain>
    </source>
</reference>
<sequence>MATTAARQTGRRSPELSYLEGLPTELLEPILLESNNVNLCLASDMLGRKLSTELAFKTMSMRVLFEALNEADLEGRVATSIRQQIDALNKDKELRGECDLTRYSRWPPKNRYLRSKQKKKIRRDTEDFCKKLEEDRLVSSPHYTVLSAKFMTWERFKTYLGVAIGGQKLAIGLINYGLYTASVFSTHAAFPELRYTDPRVNREKLAHLTALYNFSVLPAKLLCSPFTNAKAEFLHFLLQLELSVLASKRKQLDLDKENLADIAIQTSNATLFACLLSPEIGLQASTKLLQSVLCTFPEPNLGLLDVLLQTDFFDFGKLRLRNKDPQLKFILDYLRSQRTKQDLEDSGFITKRPRFLEVAEQKDSSEWDDELSVLLRDEVVNRRGRKSPKIPLTPWFRRSDSHGRGKEAGALRRWMKKWIIG</sequence>